<gene>
    <name evidence="3" type="ORF">ACFQ08_33605</name>
</gene>
<dbReference type="InterPro" id="IPR036573">
    <property type="entry name" value="CBM_sf_5/12"/>
</dbReference>
<name>A0ABW3E299_9ACTN</name>
<evidence type="ECO:0000313" key="4">
    <source>
        <dbReference type="Proteomes" id="UP001597024"/>
    </source>
</evidence>
<dbReference type="SUPFAM" id="SSF51055">
    <property type="entry name" value="Carbohydrate binding domain"/>
    <property type="match status" value="1"/>
</dbReference>
<feature type="domain" description="Chitin-binding type-3" evidence="2">
    <location>
        <begin position="21"/>
        <end position="62"/>
    </location>
</feature>
<accession>A0ABW3E299</accession>
<dbReference type="CDD" id="cd12214">
    <property type="entry name" value="ChiA1_BD"/>
    <property type="match status" value="1"/>
</dbReference>
<reference evidence="4" key="1">
    <citation type="journal article" date="2019" name="Int. J. Syst. Evol. Microbiol.">
        <title>The Global Catalogue of Microorganisms (GCM) 10K type strain sequencing project: providing services to taxonomists for standard genome sequencing and annotation.</title>
        <authorList>
            <consortium name="The Broad Institute Genomics Platform"/>
            <consortium name="The Broad Institute Genome Sequencing Center for Infectious Disease"/>
            <person name="Wu L."/>
            <person name="Ma J."/>
        </authorList>
    </citation>
    <scope>NUCLEOTIDE SEQUENCE [LARGE SCALE GENOMIC DNA]</scope>
    <source>
        <strain evidence="4">CCUG 62974</strain>
    </source>
</reference>
<evidence type="ECO:0000259" key="2">
    <source>
        <dbReference type="Pfam" id="PF02839"/>
    </source>
</evidence>
<organism evidence="3 4">
    <name type="scientific">Streptosporangium algeriense</name>
    <dbReference type="NCBI Taxonomy" id="1682748"/>
    <lineage>
        <taxon>Bacteria</taxon>
        <taxon>Bacillati</taxon>
        <taxon>Actinomycetota</taxon>
        <taxon>Actinomycetes</taxon>
        <taxon>Streptosporangiales</taxon>
        <taxon>Streptosporangiaceae</taxon>
        <taxon>Streptosporangium</taxon>
    </lineage>
</organism>
<feature type="non-terminal residue" evidence="3">
    <location>
        <position position="1"/>
    </location>
</feature>
<dbReference type="EMBL" id="JBHTHX010001867">
    <property type="protein sequence ID" value="MFD0889499.1"/>
    <property type="molecule type" value="Genomic_DNA"/>
</dbReference>
<dbReference type="Gene3D" id="2.10.10.20">
    <property type="entry name" value="Carbohydrate-binding module superfamily 5/12"/>
    <property type="match status" value="1"/>
</dbReference>
<comment type="caution">
    <text evidence="3">The sequence shown here is derived from an EMBL/GenBank/DDBJ whole genome shotgun (WGS) entry which is preliminary data.</text>
</comment>
<dbReference type="InterPro" id="IPR003610">
    <property type="entry name" value="CBM5/12"/>
</dbReference>
<keyword evidence="1" id="KW-0378">Hydrolase</keyword>
<evidence type="ECO:0000313" key="3">
    <source>
        <dbReference type="EMBL" id="MFD0889499.1"/>
    </source>
</evidence>
<protein>
    <submittedName>
        <fullName evidence="3">Carbohydrate-binding protein</fullName>
    </submittedName>
</protein>
<dbReference type="Proteomes" id="UP001597024">
    <property type="component" value="Unassembled WGS sequence"/>
</dbReference>
<dbReference type="Pfam" id="PF02839">
    <property type="entry name" value="CBM_5_12"/>
    <property type="match status" value="1"/>
</dbReference>
<proteinExistence type="predicted"/>
<sequence length="65" mass="7120">AATPGGPAVAAAAGALVTDGTWNPYRRYDEGDMTIHKGRVYRCLQAHTARPEWEPDKTPALWWPA</sequence>
<keyword evidence="4" id="KW-1185">Reference proteome</keyword>
<evidence type="ECO:0000256" key="1">
    <source>
        <dbReference type="ARBA" id="ARBA00022801"/>
    </source>
</evidence>